<sequence>MSKLTPHVIDSIDLTNEVAEAANVDRKLASKVISMFEEGYTVPFIARYRKEATGGLEPTTLHRLKQKITDCKILIEKIDKSLQYFSKKGLITDDLSRQIKQCRSIEEVKLVTEPLKPKGPRTLCARAKAVKLEELALQLLNSGHYLDIFKQAPVEALDTFKSRAAIEEAVRHILADIFAKDLDLIRHAEKLCATYPPTLSTTKKTVRAKDGKQKQQRPTAHQASSMDVDSDDSLGGLSVKTEPTKVTRDDLLTYKTYWNFSRLTSQLHAHQILAINRAVERGVLTLKLTFQSNIETQTRQFLVQKYLPSVHSGHWEFVHAAFSDAWKRLIEPHLTRAVRCKLTAKAQEASVEVFEENLRRRLMTAPLRASAPNTTNLNCDTGVISSSAAAPGDRLPVVGLDPGWRHGCKWAACDPHGDVLATGIVWPPTTSGLDQSWRGPHKSNDNGLANLTATMQRHNINTIALGNGQGSRQTGRWLAELITVGHFHPLSVRFAVISEAGASWYSASALADEELPNLDVSFRGAVSIARRLQDPLAELIKVEPKHLGVGMYQHDLPEKRLLAAVDGVMEECISFVGVDLNAAPLHILSRVAGLSKAKAKSILQYRSQVGVFRTRMDLLKIKGIGPTTFAQCAGFVRIRPTFSNIRLDGSKDVEMISISSDEDTYHPPGSKRKRASSSVNHMPKRKQRRTLPDTTGFNPLDQTAVHTDTYDIATSLITSLNFQLSDVGTPKLRDAASALMKAPDRDEKLKPFCTETYGLDTLRDILESLSRPLDFDERQDYFLPLFHSSAMSLNELKPGMSVSGRVENVTTFGAFCDIGVQRDAYIPRQSYPHSSRSDGLFSLRLGDRISATVSHVDAVQGRISLHKVAVLPLVPDIN</sequence>
<dbReference type="InterPro" id="IPR010994">
    <property type="entry name" value="RuvA_2-like"/>
</dbReference>
<dbReference type="Pfam" id="PF22706">
    <property type="entry name" value="Tex_central_region"/>
    <property type="match status" value="1"/>
</dbReference>
<dbReference type="InterPro" id="IPR032639">
    <property type="entry name" value="Tex_YqgF"/>
</dbReference>
<dbReference type="InterPro" id="IPR037027">
    <property type="entry name" value="YqgF/RNaseH-like_dom_sf"/>
</dbReference>
<dbReference type="Gene3D" id="2.40.50.140">
    <property type="entry name" value="Nucleic acid-binding proteins"/>
    <property type="match status" value="1"/>
</dbReference>
<comment type="caution">
    <text evidence="3">The sequence shown here is derived from an EMBL/GenBank/DDBJ whole genome shotgun (WGS) entry which is preliminary data.</text>
</comment>
<dbReference type="SMART" id="SM00732">
    <property type="entry name" value="YqgFc"/>
    <property type="match status" value="1"/>
</dbReference>
<reference evidence="3" key="1">
    <citation type="submission" date="2019-05" db="EMBL/GenBank/DDBJ databases">
        <title>Annotation for the trematode Paragonimus heterotremus.</title>
        <authorList>
            <person name="Choi Y.-J."/>
        </authorList>
    </citation>
    <scope>NUCLEOTIDE SEQUENCE</scope>
    <source>
        <strain evidence="3">LC</strain>
    </source>
</reference>
<evidence type="ECO:0000313" key="3">
    <source>
        <dbReference type="EMBL" id="KAF5403168.1"/>
    </source>
</evidence>
<organism evidence="3 4">
    <name type="scientific">Paragonimus heterotremus</name>
    <dbReference type="NCBI Taxonomy" id="100268"/>
    <lineage>
        <taxon>Eukaryota</taxon>
        <taxon>Metazoa</taxon>
        <taxon>Spiralia</taxon>
        <taxon>Lophotrochozoa</taxon>
        <taxon>Platyhelminthes</taxon>
        <taxon>Trematoda</taxon>
        <taxon>Digenea</taxon>
        <taxon>Plagiorchiida</taxon>
        <taxon>Troglotremata</taxon>
        <taxon>Troglotrematidae</taxon>
        <taxon>Paragonimus</taxon>
    </lineage>
</organism>
<dbReference type="Gene3D" id="1.10.10.650">
    <property type="entry name" value="RuvA domain 2-like"/>
    <property type="match status" value="1"/>
</dbReference>
<dbReference type="SUPFAM" id="SSF158832">
    <property type="entry name" value="Tex N-terminal region-like"/>
    <property type="match status" value="1"/>
</dbReference>
<dbReference type="GO" id="GO:0003735">
    <property type="term" value="F:structural constituent of ribosome"/>
    <property type="evidence" value="ECO:0007669"/>
    <property type="project" value="TreeGrafter"/>
</dbReference>
<dbReference type="FunFam" id="1.10.10.650:FF:000001">
    <property type="entry name" value="S1 RNA-binding domain 1"/>
    <property type="match status" value="1"/>
</dbReference>
<evidence type="ECO:0000259" key="2">
    <source>
        <dbReference type="PROSITE" id="PS50126"/>
    </source>
</evidence>
<dbReference type="InterPro" id="IPR003029">
    <property type="entry name" value="S1_domain"/>
</dbReference>
<dbReference type="FunFam" id="3.30.420.140:FF:000001">
    <property type="entry name" value="RNA-binding transcriptional accessory protein"/>
    <property type="match status" value="1"/>
</dbReference>
<dbReference type="InterPro" id="IPR055179">
    <property type="entry name" value="Tex-like_central_region"/>
</dbReference>
<proteinExistence type="predicted"/>
<dbReference type="InterPro" id="IPR023319">
    <property type="entry name" value="Tex-like_HTH_dom_sf"/>
</dbReference>
<gene>
    <name evidence="3" type="ORF">PHET_03120</name>
</gene>
<dbReference type="InterPro" id="IPR012337">
    <property type="entry name" value="RNaseH-like_sf"/>
</dbReference>
<dbReference type="GO" id="GO:0006412">
    <property type="term" value="P:translation"/>
    <property type="evidence" value="ECO:0007669"/>
    <property type="project" value="TreeGrafter"/>
</dbReference>
<dbReference type="Gene3D" id="1.10.150.310">
    <property type="entry name" value="Tex RuvX-like domain-like"/>
    <property type="match status" value="2"/>
</dbReference>
<keyword evidence="4" id="KW-1185">Reference proteome</keyword>
<feature type="region of interest" description="Disordered" evidence="1">
    <location>
        <begin position="202"/>
        <end position="240"/>
    </location>
</feature>
<dbReference type="Pfam" id="PF00575">
    <property type="entry name" value="S1"/>
    <property type="match status" value="1"/>
</dbReference>
<dbReference type="Pfam" id="PF17674">
    <property type="entry name" value="HHH_9"/>
    <property type="match status" value="1"/>
</dbReference>
<dbReference type="GO" id="GO:0003729">
    <property type="term" value="F:mRNA binding"/>
    <property type="evidence" value="ECO:0007669"/>
    <property type="project" value="TreeGrafter"/>
</dbReference>
<dbReference type="Proteomes" id="UP000748531">
    <property type="component" value="Unassembled WGS sequence"/>
</dbReference>
<dbReference type="InterPro" id="IPR023323">
    <property type="entry name" value="Tex-like_dom_sf"/>
</dbReference>
<name>A0A8J4TC08_9TREM</name>
<dbReference type="PANTHER" id="PTHR10724:SF10">
    <property type="entry name" value="S1 RNA-BINDING DOMAIN-CONTAINING PROTEIN 1"/>
    <property type="match status" value="1"/>
</dbReference>
<dbReference type="SUPFAM" id="SSF53098">
    <property type="entry name" value="Ribonuclease H-like"/>
    <property type="match status" value="1"/>
</dbReference>
<dbReference type="SUPFAM" id="SSF47781">
    <property type="entry name" value="RuvA domain 2-like"/>
    <property type="match status" value="2"/>
</dbReference>
<dbReference type="AlphaFoldDB" id="A0A8J4TC08"/>
<dbReference type="InterPro" id="IPR006641">
    <property type="entry name" value="YqgF/RNaseH-like_dom"/>
</dbReference>
<dbReference type="SMART" id="SM00316">
    <property type="entry name" value="S1"/>
    <property type="match status" value="1"/>
</dbReference>
<dbReference type="PANTHER" id="PTHR10724">
    <property type="entry name" value="30S RIBOSOMAL PROTEIN S1"/>
    <property type="match status" value="1"/>
</dbReference>
<feature type="domain" description="S1 motif" evidence="2">
    <location>
        <begin position="799"/>
        <end position="868"/>
    </location>
</feature>
<dbReference type="EMBL" id="LUCH01001384">
    <property type="protein sequence ID" value="KAF5403168.1"/>
    <property type="molecule type" value="Genomic_DNA"/>
</dbReference>
<dbReference type="SUPFAM" id="SSF50249">
    <property type="entry name" value="Nucleic acid-binding proteins"/>
    <property type="match status" value="1"/>
</dbReference>
<dbReference type="PROSITE" id="PS50126">
    <property type="entry name" value="S1"/>
    <property type="match status" value="1"/>
</dbReference>
<dbReference type="InterPro" id="IPR041692">
    <property type="entry name" value="HHH_9"/>
</dbReference>
<evidence type="ECO:0000256" key="1">
    <source>
        <dbReference type="SAM" id="MobiDB-lite"/>
    </source>
</evidence>
<evidence type="ECO:0000313" key="4">
    <source>
        <dbReference type="Proteomes" id="UP000748531"/>
    </source>
</evidence>
<dbReference type="Pfam" id="PF16921">
    <property type="entry name" value="Tex_YqgF"/>
    <property type="match status" value="1"/>
</dbReference>
<dbReference type="InterPro" id="IPR050437">
    <property type="entry name" value="Ribos_protein_bS1-like"/>
</dbReference>
<dbReference type="Gene3D" id="3.30.420.140">
    <property type="entry name" value="YqgF/RNase H-like domain"/>
    <property type="match status" value="1"/>
</dbReference>
<dbReference type="GO" id="GO:0006139">
    <property type="term" value="P:nucleobase-containing compound metabolic process"/>
    <property type="evidence" value="ECO:0007669"/>
    <property type="project" value="InterPro"/>
</dbReference>
<feature type="region of interest" description="Disordered" evidence="1">
    <location>
        <begin position="658"/>
        <end position="700"/>
    </location>
</feature>
<dbReference type="InterPro" id="IPR018974">
    <property type="entry name" value="Tex-like_N"/>
</dbReference>
<dbReference type="Pfam" id="PF09371">
    <property type="entry name" value="Tex_N"/>
    <property type="match status" value="1"/>
</dbReference>
<dbReference type="InterPro" id="IPR012340">
    <property type="entry name" value="NA-bd_OB-fold"/>
</dbReference>
<dbReference type="Pfam" id="PF12836">
    <property type="entry name" value="HHH_3"/>
    <property type="match status" value="1"/>
</dbReference>
<dbReference type="OrthoDB" id="995477at2759"/>
<protein>
    <submittedName>
        <fullName evidence="3">S1 RNA-binding domain-containing protein 1</fullName>
    </submittedName>
</protein>
<accession>A0A8J4TC08</accession>
<dbReference type="Gene3D" id="1.10.3500.10">
    <property type="entry name" value="Tex N-terminal region-like"/>
    <property type="match status" value="1"/>
</dbReference>